<evidence type="ECO:0000313" key="1">
    <source>
        <dbReference type="EMBL" id="OCA69465.1"/>
    </source>
</evidence>
<dbReference type="EMBL" id="MAYH01000045">
    <property type="protein sequence ID" value="OCA69465.1"/>
    <property type="molecule type" value="Genomic_DNA"/>
</dbReference>
<evidence type="ECO:0000313" key="2">
    <source>
        <dbReference type="Proteomes" id="UP000092651"/>
    </source>
</evidence>
<name>A0A1B8ZD06_9FLAO</name>
<dbReference type="Pfam" id="PF16266">
    <property type="entry name" value="DUF4919"/>
    <property type="match status" value="1"/>
</dbReference>
<sequence>MRYHFFLLFILFSVFGFSQKSKVDFKAIEKSLKKTDSPYNYEKLIFKYKGYPKSLDSIESQYLYYGRNFRNDKITTSDDRFKNLAEAFKQNSFEECIKQGKALYDKDPTNLDILLILLRAYDSTKDGNNFMHHLTQFRSLAEGIKSSGDGKSEKTAYLVNSVGDEYILLNILNIGKDYTRGSKPSKDGMYDIWEKDGNKIYIKVLYLELTN</sequence>
<protein>
    <submittedName>
        <fullName evidence="1">DUF4919 domain-containing protein</fullName>
    </submittedName>
</protein>
<reference evidence="1 2" key="1">
    <citation type="submission" date="2016-07" db="EMBL/GenBank/DDBJ databases">
        <authorList>
            <person name="Jeong J.-J."/>
            <person name="Kim D.W."/>
            <person name="Sang M.K."/>
            <person name="Choi I.-G."/>
            <person name="Kim K.D."/>
        </authorList>
    </citation>
    <scope>NUCLEOTIDE SEQUENCE [LARGE SCALE GENOMIC DNA]</scope>
    <source>
        <strain evidence="1 2">UTM-3</strain>
    </source>
</reference>
<proteinExistence type="predicted"/>
<dbReference type="OrthoDB" id="1245262at2"/>
<dbReference type="RefSeq" id="WP_065395653.1">
    <property type="nucleotide sequence ID" value="NZ_MAYH01000045.1"/>
</dbReference>
<comment type="caution">
    <text evidence="1">The sequence shown here is derived from an EMBL/GenBank/DDBJ whole genome shotgun (WGS) entry which is preliminary data.</text>
</comment>
<organism evidence="1 2">
    <name type="scientific">Chryseobacterium artocarpi</name>
    <dbReference type="NCBI Taxonomy" id="1414727"/>
    <lineage>
        <taxon>Bacteria</taxon>
        <taxon>Pseudomonadati</taxon>
        <taxon>Bacteroidota</taxon>
        <taxon>Flavobacteriia</taxon>
        <taxon>Flavobacteriales</taxon>
        <taxon>Weeksellaceae</taxon>
        <taxon>Chryseobacterium group</taxon>
        <taxon>Chryseobacterium</taxon>
    </lineage>
</organism>
<accession>A0A1B8ZD06</accession>
<dbReference type="AlphaFoldDB" id="A0A1B8ZD06"/>
<gene>
    <name evidence="1" type="ORF">BBI01_15115</name>
</gene>
<dbReference type="InterPro" id="IPR032578">
    <property type="entry name" value="DUF4919"/>
</dbReference>
<dbReference type="Proteomes" id="UP000092651">
    <property type="component" value="Unassembled WGS sequence"/>
</dbReference>
<keyword evidence="2" id="KW-1185">Reference proteome</keyword>